<dbReference type="GO" id="GO:0070043">
    <property type="term" value="F:rRNA (guanine-N7-)-methyltransferase activity"/>
    <property type="evidence" value="ECO:0007669"/>
    <property type="project" value="TreeGrafter"/>
</dbReference>
<comment type="caution">
    <text evidence="6">The sequence shown here is derived from an EMBL/GenBank/DDBJ whole genome shotgun (WGS) entry which is preliminary data.</text>
</comment>
<organism evidence="6 7">
    <name type="scientific">Candidatus Gemmiger excrementavium</name>
    <dbReference type="NCBI Taxonomy" id="2838608"/>
    <lineage>
        <taxon>Bacteria</taxon>
        <taxon>Bacillati</taxon>
        <taxon>Bacillota</taxon>
        <taxon>Clostridia</taxon>
        <taxon>Eubacteriales</taxon>
        <taxon>Gemmiger</taxon>
    </lineage>
</organism>
<dbReference type="Pfam" id="PF22020">
    <property type="entry name" value="RlmL_1st"/>
    <property type="match status" value="1"/>
</dbReference>
<feature type="domain" description="Ribosomal RNA large subunit methyltransferase K/L-like methyltransferase" evidence="3">
    <location>
        <begin position="164"/>
        <end position="367"/>
    </location>
</feature>
<dbReference type="InterPro" id="IPR054170">
    <property type="entry name" value="RlmL_1st"/>
</dbReference>
<dbReference type="InterPro" id="IPR000241">
    <property type="entry name" value="RlmKL-like_Mtase"/>
</dbReference>
<keyword evidence="1 6" id="KW-0489">Methyltransferase</keyword>
<reference evidence="6" key="2">
    <citation type="submission" date="2021-04" db="EMBL/GenBank/DDBJ databases">
        <authorList>
            <person name="Gilroy R."/>
        </authorList>
    </citation>
    <scope>NUCLEOTIDE SEQUENCE</scope>
    <source>
        <strain evidence="6">3436</strain>
    </source>
</reference>
<evidence type="ECO:0000256" key="2">
    <source>
        <dbReference type="ARBA" id="ARBA00022679"/>
    </source>
</evidence>
<protein>
    <submittedName>
        <fullName evidence="6">Class I SAM-dependent RNA methyltransferase</fullName>
    </submittedName>
</protein>
<reference evidence="6" key="1">
    <citation type="journal article" date="2021" name="PeerJ">
        <title>Extensive microbial diversity within the chicken gut microbiome revealed by metagenomics and culture.</title>
        <authorList>
            <person name="Gilroy R."/>
            <person name="Ravi A."/>
            <person name="Getino M."/>
            <person name="Pursley I."/>
            <person name="Horton D.L."/>
            <person name="Alikhan N.F."/>
            <person name="Baker D."/>
            <person name="Gharbi K."/>
            <person name="Hall N."/>
            <person name="Watson M."/>
            <person name="Adriaenssens E.M."/>
            <person name="Foster-Nyarko E."/>
            <person name="Jarju S."/>
            <person name="Secka A."/>
            <person name="Antonio M."/>
            <person name="Oren A."/>
            <person name="Chaudhuri R.R."/>
            <person name="La Ragione R."/>
            <person name="Hildebrand F."/>
            <person name="Pallen M.J."/>
        </authorList>
    </citation>
    <scope>NUCLEOTIDE SEQUENCE</scope>
    <source>
        <strain evidence="6">3436</strain>
    </source>
</reference>
<gene>
    <name evidence="6" type="ORF">H9810_07965</name>
</gene>
<proteinExistence type="predicted"/>
<dbReference type="Gene3D" id="3.40.50.150">
    <property type="entry name" value="Vaccinia Virus protein VP39"/>
    <property type="match status" value="1"/>
</dbReference>
<dbReference type="GO" id="GO:0003723">
    <property type="term" value="F:RNA binding"/>
    <property type="evidence" value="ECO:0007669"/>
    <property type="project" value="InterPro"/>
</dbReference>
<name>A0A9D2JG54_9FIRM</name>
<dbReference type="Gene3D" id="3.30.2130.30">
    <property type="match status" value="1"/>
</dbReference>
<dbReference type="Pfam" id="PF02926">
    <property type="entry name" value="THUMP"/>
    <property type="match status" value="1"/>
</dbReference>
<sequence>MSTLYTLVAPCFFGTESTLHFEIKRLGAQNIQVTDGRIAFQGGAELIAAANLNLRTAERVLLQLATYRALTFDELFDGCYAIPWEELLPADAAFPVKGSSLSSQLSSVPACQSIIKKAIVKRLLAGHKTSALPETGDVYKVRFSLRKDTVEIYLDTSGDGLHKRGYRRNATLAPIKETLAAAIADLGRVRRDSLVQDPFCGSGTLVIEAAQKALNLAPGLRRRFAAEHFSFVPPEAWAQQRQKALEEVRKDAAFEGVGYDIDPAAVALANANAKLAGVGERCRFEVADVKDFAPAQNATVLTNPPYGERLGDASEAAALARTLGQVWQHSPAQGLYAITADGDFEQHFGKKAARRRKIYNGMIPCQLYMYFEQPKR</sequence>
<dbReference type="CDD" id="cd11715">
    <property type="entry name" value="THUMP_AdoMetMT"/>
    <property type="match status" value="1"/>
</dbReference>
<evidence type="ECO:0000313" key="6">
    <source>
        <dbReference type="EMBL" id="HIZ48636.1"/>
    </source>
</evidence>
<keyword evidence="2" id="KW-0808">Transferase</keyword>
<feature type="domain" description="RlmL ferredoxin-like" evidence="5">
    <location>
        <begin position="6"/>
        <end position="61"/>
    </location>
</feature>
<accession>A0A9D2JG54</accession>
<dbReference type="PANTHER" id="PTHR47313:SF1">
    <property type="entry name" value="RIBOSOMAL RNA LARGE SUBUNIT METHYLTRANSFERASE K_L"/>
    <property type="match status" value="1"/>
</dbReference>
<evidence type="ECO:0000259" key="5">
    <source>
        <dbReference type="Pfam" id="PF22020"/>
    </source>
</evidence>
<feature type="domain" description="THUMP" evidence="4">
    <location>
        <begin position="71"/>
        <end position="155"/>
    </location>
</feature>
<evidence type="ECO:0000256" key="1">
    <source>
        <dbReference type="ARBA" id="ARBA00022603"/>
    </source>
</evidence>
<dbReference type="InterPro" id="IPR029063">
    <property type="entry name" value="SAM-dependent_MTases_sf"/>
</dbReference>
<dbReference type="EMBL" id="DXBO01000120">
    <property type="protein sequence ID" value="HIZ48636.1"/>
    <property type="molecule type" value="Genomic_DNA"/>
</dbReference>
<evidence type="ECO:0000313" key="7">
    <source>
        <dbReference type="Proteomes" id="UP000824031"/>
    </source>
</evidence>
<evidence type="ECO:0000259" key="4">
    <source>
        <dbReference type="Pfam" id="PF02926"/>
    </source>
</evidence>
<dbReference type="InterPro" id="IPR053943">
    <property type="entry name" value="RlmKL-like_Mtase_CS"/>
</dbReference>
<dbReference type="PANTHER" id="PTHR47313">
    <property type="entry name" value="RIBOSOMAL RNA LARGE SUBUNIT METHYLTRANSFERASE K/L"/>
    <property type="match status" value="1"/>
</dbReference>
<dbReference type="Proteomes" id="UP000824031">
    <property type="component" value="Unassembled WGS sequence"/>
</dbReference>
<dbReference type="InterPro" id="IPR004114">
    <property type="entry name" value="THUMP_dom"/>
</dbReference>
<dbReference type="PROSITE" id="PS01261">
    <property type="entry name" value="UPF0020"/>
    <property type="match status" value="1"/>
</dbReference>
<evidence type="ECO:0000259" key="3">
    <source>
        <dbReference type="Pfam" id="PF01170"/>
    </source>
</evidence>
<dbReference type="AlphaFoldDB" id="A0A9D2JG54"/>
<dbReference type="SUPFAM" id="SSF53335">
    <property type="entry name" value="S-adenosyl-L-methionine-dependent methyltransferases"/>
    <property type="match status" value="1"/>
</dbReference>
<dbReference type="GO" id="GO:0008990">
    <property type="term" value="F:rRNA (guanine-N2-)-methyltransferase activity"/>
    <property type="evidence" value="ECO:0007669"/>
    <property type="project" value="TreeGrafter"/>
</dbReference>
<dbReference type="Pfam" id="PF01170">
    <property type="entry name" value="UPF0020"/>
    <property type="match status" value="1"/>
</dbReference>